<evidence type="ECO:0000313" key="3">
    <source>
        <dbReference type="EMBL" id="MFC0528031.1"/>
    </source>
</evidence>
<dbReference type="SUPFAM" id="SSF56235">
    <property type="entry name" value="N-terminal nucleophile aminohydrolases (Ntn hydrolases)"/>
    <property type="match status" value="1"/>
</dbReference>
<dbReference type="Pfam" id="PF03417">
    <property type="entry name" value="AAT"/>
    <property type="match status" value="1"/>
</dbReference>
<gene>
    <name evidence="3" type="ORF">ACFFIA_10195</name>
</gene>
<dbReference type="Gene3D" id="3.60.60.10">
    <property type="entry name" value="Penicillin V Acylase, Chain A"/>
    <property type="match status" value="1"/>
</dbReference>
<dbReference type="PROSITE" id="PS51257">
    <property type="entry name" value="PROKAR_LIPOPROTEIN"/>
    <property type="match status" value="1"/>
</dbReference>
<reference evidence="3 4" key="1">
    <citation type="submission" date="2024-09" db="EMBL/GenBank/DDBJ databases">
        <authorList>
            <person name="Sun Q."/>
            <person name="Mori K."/>
        </authorList>
    </citation>
    <scope>NUCLEOTIDE SEQUENCE [LARGE SCALE GENOMIC DNA]</scope>
    <source>
        <strain evidence="3 4">TBRC 3947</strain>
    </source>
</reference>
<comment type="caution">
    <text evidence="3">The sequence shown here is derived from an EMBL/GenBank/DDBJ whole genome shotgun (WGS) entry which is preliminary data.</text>
</comment>
<dbReference type="InterPro" id="IPR029055">
    <property type="entry name" value="Ntn_hydrolases_N"/>
</dbReference>
<dbReference type="Proteomes" id="UP001589867">
    <property type="component" value="Unassembled WGS sequence"/>
</dbReference>
<keyword evidence="1" id="KW-0732">Signal</keyword>
<sequence length="351" mass="37545">MAARRSTLLGRALTAGLLALAGCHGATPAPASRAEALTFHTLTYSPGADQSERALASLRRIDDHPLFEMTYDGPAPRLAPPGAKPREIALPADRDTFACTVFLAAGDAARPVLGRNFDWDHNPALVLHSRPPDAYDSISLVDLSYLGFDHARLAKLDDPASRRDLLLAPTLPFDGLNEHGLAVGMAQVDGQAQVRPGAPVVGSLAVVRLALDTARTVDEAVRVFESYTLDWSGAPALHYLVADAKGDSAVIEFATGTMTVTRGDGRWQLMTNFNLSTSSAAERDADWRYATGSKELTSAGGRLDPGGAMSLLRTLRQGHTQWSVVYDLKAGTAAVATGQRYDRVHHSALRR</sequence>
<evidence type="ECO:0000313" key="4">
    <source>
        <dbReference type="Proteomes" id="UP001589867"/>
    </source>
</evidence>
<feature type="signal peptide" evidence="1">
    <location>
        <begin position="1"/>
        <end position="21"/>
    </location>
</feature>
<dbReference type="InterPro" id="IPR052193">
    <property type="entry name" value="Peptidase_C59"/>
</dbReference>
<dbReference type="GO" id="GO:0016787">
    <property type="term" value="F:hydrolase activity"/>
    <property type="evidence" value="ECO:0007669"/>
    <property type="project" value="UniProtKB-KW"/>
</dbReference>
<evidence type="ECO:0000256" key="1">
    <source>
        <dbReference type="SAM" id="SignalP"/>
    </source>
</evidence>
<dbReference type="InterPro" id="IPR006311">
    <property type="entry name" value="TAT_signal"/>
</dbReference>
<dbReference type="InterPro" id="IPR005079">
    <property type="entry name" value="Peptidase_C45_hydrolase"/>
</dbReference>
<organism evidence="3 4">
    <name type="scientific">Phytohabitans kaempferiae</name>
    <dbReference type="NCBI Taxonomy" id="1620943"/>
    <lineage>
        <taxon>Bacteria</taxon>
        <taxon>Bacillati</taxon>
        <taxon>Actinomycetota</taxon>
        <taxon>Actinomycetes</taxon>
        <taxon>Micromonosporales</taxon>
        <taxon>Micromonosporaceae</taxon>
    </lineage>
</organism>
<feature type="domain" description="Peptidase C45 hydrolase" evidence="2">
    <location>
        <begin position="174"/>
        <end position="260"/>
    </location>
</feature>
<name>A0ABV6M031_9ACTN</name>
<dbReference type="PROSITE" id="PS51318">
    <property type="entry name" value="TAT"/>
    <property type="match status" value="1"/>
</dbReference>
<evidence type="ECO:0000259" key="2">
    <source>
        <dbReference type="Pfam" id="PF03417"/>
    </source>
</evidence>
<dbReference type="RefSeq" id="WP_377249069.1">
    <property type="nucleotide sequence ID" value="NZ_JBHLUH010000012.1"/>
</dbReference>
<dbReference type="EMBL" id="JBHLUH010000012">
    <property type="protein sequence ID" value="MFC0528031.1"/>
    <property type="molecule type" value="Genomic_DNA"/>
</dbReference>
<keyword evidence="3" id="KW-0378">Hydrolase</keyword>
<feature type="chain" id="PRO_5045258248" evidence="1">
    <location>
        <begin position="22"/>
        <end position="351"/>
    </location>
</feature>
<protein>
    <submittedName>
        <fullName evidence="3">Carcinine hydrolase/isopenicillin-N N-acyltransferase family protein</fullName>
    </submittedName>
</protein>
<dbReference type="PANTHER" id="PTHR35527:SF2">
    <property type="entry name" value="HYDROLASE"/>
    <property type="match status" value="1"/>
</dbReference>
<dbReference type="PANTHER" id="PTHR35527">
    <property type="entry name" value="CHOLOYLGLYCINE HYDROLASE"/>
    <property type="match status" value="1"/>
</dbReference>
<accession>A0ABV6M031</accession>
<keyword evidence="4" id="KW-1185">Reference proteome</keyword>
<proteinExistence type="predicted"/>